<dbReference type="Proteomes" id="UP000266272">
    <property type="component" value="Unassembled WGS sequence"/>
</dbReference>
<keyword evidence="7" id="KW-1185">Reference proteome</keyword>
<evidence type="ECO:0000313" key="7">
    <source>
        <dbReference type="Proteomes" id="UP000266272"/>
    </source>
</evidence>
<evidence type="ECO:0000256" key="3">
    <source>
        <dbReference type="ARBA" id="ARBA00022827"/>
    </source>
</evidence>
<dbReference type="InterPro" id="IPR020946">
    <property type="entry name" value="Flavin_mOase-like"/>
</dbReference>
<keyword evidence="5" id="KW-0812">Transmembrane</keyword>
<dbReference type="InterPro" id="IPR036188">
    <property type="entry name" value="FAD/NAD-bd_sf"/>
</dbReference>
<comment type="caution">
    <text evidence="6">The sequence shown here is derived from an EMBL/GenBank/DDBJ whole genome shotgun (WGS) entry which is preliminary data.</text>
</comment>
<dbReference type="SUPFAM" id="SSF51905">
    <property type="entry name" value="FAD/NAD(P)-binding domain"/>
    <property type="match status" value="3"/>
</dbReference>
<accession>A0A395NN40</accession>
<evidence type="ECO:0000256" key="1">
    <source>
        <dbReference type="ARBA" id="ARBA00010139"/>
    </source>
</evidence>
<dbReference type="OrthoDB" id="74360at2759"/>
<dbReference type="GO" id="GO:0004499">
    <property type="term" value="F:N,N-dimethylaniline monooxygenase activity"/>
    <property type="evidence" value="ECO:0007669"/>
    <property type="project" value="InterPro"/>
</dbReference>
<dbReference type="Pfam" id="PF00743">
    <property type="entry name" value="FMO-like"/>
    <property type="match status" value="1"/>
</dbReference>
<dbReference type="EMBL" id="PXOA01000278">
    <property type="protein sequence ID" value="RFU77502.1"/>
    <property type="molecule type" value="Genomic_DNA"/>
</dbReference>
<dbReference type="GO" id="GO:0050661">
    <property type="term" value="F:NADP binding"/>
    <property type="evidence" value="ECO:0007669"/>
    <property type="project" value="InterPro"/>
</dbReference>
<dbReference type="PANTHER" id="PTHR42877">
    <property type="entry name" value="L-ORNITHINE N(5)-MONOOXYGENASE-RELATED"/>
    <property type="match status" value="1"/>
</dbReference>
<evidence type="ECO:0000256" key="2">
    <source>
        <dbReference type="ARBA" id="ARBA00022630"/>
    </source>
</evidence>
<evidence type="ECO:0000256" key="4">
    <source>
        <dbReference type="ARBA" id="ARBA00023002"/>
    </source>
</evidence>
<keyword evidence="5" id="KW-0472">Membrane</keyword>
<proteinExistence type="inferred from homology"/>
<dbReference type="Gene3D" id="3.50.50.60">
    <property type="entry name" value="FAD/NAD(P)-binding domain"/>
    <property type="match status" value="3"/>
</dbReference>
<gene>
    <name evidence="6" type="ORF">TARUN_4716</name>
</gene>
<protein>
    <submittedName>
        <fullName evidence="6">Fad nadp-binding domain-containing</fullName>
    </submittedName>
</protein>
<name>A0A395NN40_TRIAR</name>
<dbReference type="PROSITE" id="PS51257">
    <property type="entry name" value="PROKAR_LIPOPROTEIN"/>
    <property type="match status" value="1"/>
</dbReference>
<sequence>MLTPSKPSGYGSSDSTFYPLVILGAGMGGIGMACQLKDRLGFDQFRIFERQSGIGGTWWINRYPGIACDIPAIFYSFSFYQNPNWTSFFPCGEEILRYQQSVVEKYQLIDKIQLNSDVTLCQWDDVNNEWTITVRNLIPGIGDLSAAERQKLAAVEGPESVYVSTEKVRCKVLVSAVGGLVEPRGWPSNVTGQEAFSGEVFHSARWNDDADLSGKNILVVGTGCTAAQLVPKLLTEKGAKRVTQVMREAPWVVPRIIPPLGEEGWSKHAPKLFNTIPGSMNLVRKLVAAQIDATFTYFGASKFSQQAREKLRQELLDHLYKTAPKKYHQILTPNYDVGCKRRIFDTDWYPSLADPRIELTTLALKSVNSNSAILAPSQKTHPSETHKGEKEIPCDVIILANGFEVSNWFHPLEVVGLNGESLNSVFGKRGGPQMYKGTALDGFPNFAVLFGPNSFSGHSSVILGLENQIGHAIQLISPLLQNDAFKIDLKREAALSYNQETQAALKTMVWNSGGCTSWYLSGDGHNSVNYP</sequence>
<evidence type="ECO:0000313" key="6">
    <source>
        <dbReference type="EMBL" id="RFU77502.1"/>
    </source>
</evidence>
<keyword evidence="5" id="KW-1133">Transmembrane helix</keyword>
<dbReference type="AlphaFoldDB" id="A0A395NN40"/>
<dbReference type="GO" id="GO:0050660">
    <property type="term" value="F:flavin adenine dinucleotide binding"/>
    <property type="evidence" value="ECO:0007669"/>
    <property type="project" value="InterPro"/>
</dbReference>
<organism evidence="6 7">
    <name type="scientific">Trichoderma arundinaceum</name>
    <dbReference type="NCBI Taxonomy" id="490622"/>
    <lineage>
        <taxon>Eukaryota</taxon>
        <taxon>Fungi</taxon>
        <taxon>Dikarya</taxon>
        <taxon>Ascomycota</taxon>
        <taxon>Pezizomycotina</taxon>
        <taxon>Sordariomycetes</taxon>
        <taxon>Hypocreomycetidae</taxon>
        <taxon>Hypocreales</taxon>
        <taxon>Hypocreaceae</taxon>
        <taxon>Trichoderma</taxon>
    </lineage>
</organism>
<reference evidence="6 7" key="1">
    <citation type="journal article" date="2018" name="PLoS Pathog.">
        <title>Evolution of structural diversity of trichothecenes, a family of toxins produced by plant pathogenic and entomopathogenic fungi.</title>
        <authorList>
            <person name="Proctor R.H."/>
            <person name="McCormick S.P."/>
            <person name="Kim H.S."/>
            <person name="Cardoza R.E."/>
            <person name="Stanley A.M."/>
            <person name="Lindo L."/>
            <person name="Kelly A."/>
            <person name="Brown D.W."/>
            <person name="Lee T."/>
            <person name="Vaughan M.M."/>
            <person name="Alexander N.J."/>
            <person name="Busman M."/>
            <person name="Gutierrez S."/>
        </authorList>
    </citation>
    <scope>NUCLEOTIDE SEQUENCE [LARGE SCALE GENOMIC DNA]</scope>
    <source>
        <strain evidence="6 7">IBT 40837</strain>
    </source>
</reference>
<keyword evidence="2" id="KW-0285">Flavoprotein</keyword>
<dbReference type="Pfam" id="PF13450">
    <property type="entry name" value="NAD_binding_8"/>
    <property type="match status" value="1"/>
</dbReference>
<keyword evidence="4" id="KW-0560">Oxidoreductase</keyword>
<dbReference type="InterPro" id="IPR051209">
    <property type="entry name" value="FAD-bind_Monooxygenase_sf"/>
</dbReference>
<dbReference type="PANTHER" id="PTHR42877:SF10">
    <property type="entry name" value="L-ORNITHINE N(5)-OXYGENASE"/>
    <property type="match status" value="1"/>
</dbReference>
<keyword evidence="3" id="KW-0274">FAD</keyword>
<feature type="transmembrane region" description="Helical" evidence="5">
    <location>
        <begin position="16"/>
        <end position="36"/>
    </location>
</feature>
<evidence type="ECO:0000256" key="5">
    <source>
        <dbReference type="SAM" id="Phobius"/>
    </source>
</evidence>
<comment type="similarity">
    <text evidence="1">Belongs to the FAD-binding monooxygenase family.</text>
</comment>